<evidence type="ECO:0000259" key="7">
    <source>
        <dbReference type="Pfam" id="PF07980"/>
    </source>
</evidence>
<dbReference type="Pfam" id="PF14322">
    <property type="entry name" value="SusD-like_3"/>
    <property type="match status" value="1"/>
</dbReference>
<evidence type="ECO:0000256" key="2">
    <source>
        <dbReference type="ARBA" id="ARBA00006275"/>
    </source>
</evidence>
<organism evidence="9 10">
    <name type="scientific">Flavobacterium qiangtangense</name>
    <dbReference type="NCBI Taxonomy" id="1442595"/>
    <lineage>
        <taxon>Bacteria</taxon>
        <taxon>Pseudomonadati</taxon>
        <taxon>Bacteroidota</taxon>
        <taxon>Flavobacteriia</taxon>
        <taxon>Flavobacteriales</taxon>
        <taxon>Flavobacteriaceae</taxon>
        <taxon>Flavobacterium</taxon>
    </lineage>
</organism>
<evidence type="ECO:0000256" key="3">
    <source>
        <dbReference type="ARBA" id="ARBA00022729"/>
    </source>
</evidence>
<accession>A0ABW1PJI6</accession>
<feature type="chain" id="PRO_5046950646" evidence="6">
    <location>
        <begin position="35"/>
        <end position="471"/>
    </location>
</feature>
<keyword evidence="10" id="KW-1185">Reference proteome</keyword>
<dbReference type="InterPro" id="IPR033985">
    <property type="entry name" value="SusD-like_N"/>
</dbReference>
<dbReference type="InterPro" id="IPR011990">
    <property type="entry name" value="TPR-like_helical_dom_sf"/>
</dbReference>
<gene>
    <name evidence="9" type="ORF">ACFPVY_03460</name>
</gene>
<dbReference type="Gene3D" id="1.25.40.390">
    <property type="match status" value="1"/>
</dbReference>
<dbReference type="RefSeq" id="WP_379790349.1">
    <property type="nucleotide sequence ID" value="NZ_JBHSQB010000004.1"/>
</dbReference>
<evidence type="ECO:0000313" key="10">
    <source>
        <dbReference type="Proteomes" id="UP001596287"/>
    </source>
</evidence>
<keyword evidence="4" id="KW-0472">Membrane</keyword>
<name>A0ABW1PJI6_9FLAO</name>
<dbReference type="CDD" id="cd08977">
    <property type="entry name" value="SusD"/>
    <property type="match status" value="1"/>
</dbReference>
<comment type="similarity">
    <text evidence="2">Belongs to the SusD family.</text>
</comment>
<keyword evidence="3 6" id="KW-0732">Signal</keyword>
<dbReference type="SUPFAM" id="SSF48452">
    <property type="entry name" value="TPR-like"/>
    <property type="match status" value="1"/>
</dbReference>
<evidence type="ECO:0000313" key="9">
    <source>
        <dbReference type="EMBL" id="MFC6095693.1"/>
    </source>
</evidence>
<proteinExistence type="inferred from homology"/>
<evidence type="ECO:0000256" key="4">
    <source>
        <dbReference type="ARBA" id="ARBA00023136"/>
    </source>
</evidence>
<feature type="signal peptide" evidence="6">
    <location>
        <begin position="1"/>
        <end position="34"/>
    </location>
</feature>
<dbReference type="Proteomes" id="UP001596287">
    <property type="component" value="Unassembled WGS sequence"/>
</dbReference>
<dbReference type="Pfam" id="PF07980">
    <property type="entry name" value="SusD_RagB"/>
    <property type="match status" value="1"/>
</dbReference>
<evidence type="ECO:0000259" key="8">
    <source>
        <dbReference type="Pfam" id="PF14322"/>
    </source>
</evidence>
<protein>
    <submittedName>
        <fullName evidence="9">RagB/SusD family nutrient uptake outer membrane protein</fullName>
    </submittedName>
</protein>
<keyword evidence="5" id="KW-0998">Cell outer membrane</keyword>
<dbReference type="InterPro" id="IPR012944">
    <property type="entry name" value="SusD_RagB_dom"/>
</dbReference>
<evidence type="ECO:0000256" key="6">
    <source>
        <dbReference type="SAM" id="SignalP"/>
    </source>
</evidence>
<evidence type="ECO:0000256" key="5">
    <source>
        <dbReference type="ARBA" id="ARBA00023237"/>
    </source>
</evidence>
<reference evidence="10" key="1">
    <citation type="journal article" date="2019" name="Int. J. Syst. Evol. Microbiol.">
        <title>The Global Catalogue of Microorganisms (GCM) 10K type strain sequencing project: providing services to taxonomists for standard genome sequencing and annotation.</title>
        <authorList>
            <consortium name="The Broad Institute Genomics Platform"/>
            <consortium name="The Broad Institute Genome Sequencing Center for Infectious Disease"/>
            <person name="Wu L."/>
            <person name="Ma J."/>
        </authorList>
    </citation>
    <scope>NUCLEOTIDE SEQUENCE [LARGE SCALE GENOMIC DNA]</scope>
    <source>
        <strain evidence="10">CCUG 49679</strain>
    </source>
</reference>
<sequence length="471" mass="52646">MKNKKKIILKRIQATILCCLCLMMLLFYCSGCDSFVEVEVPDSQLSTPLVFEDKSTATAALAEVYAKMRDAGMLSGSKTGLSYGLGLYADELDYYATTSEDGFLYHSNGLLPDAATVKNMWNSTYNQIYGANAVIYGVEHSESLLTAERNQIKGEALFIRAILHFYLANTYGNVPYITTTDYNINRTAYKKSVSEIYQNAKQDLLEAVALLPAEYVVTNRTRANRFAAHALLARICLYQESWAEAADQASAVLLEESTYGLDDSLSETFLIGSTGTVFQFSAGYSPGNTLEALTFNFITNPPVDNALNLGIINAFEPGDQRRNLWIEEITDGTMVHYKASKYKAGEGEMTQTEFSKVLRVAELYLIRSEARARQGELSNAIDDLNVIRQKAGLGDTAAQTQDEILEAVLRERRVELFTEFGHRFFDLKRTEKLNQVLNAIKPGWNVFNALFPLPESELMLNQNLQPQNEGY</sequence>
<evidence type="ECO:0000256" key="1">
    <source>
        <dbReference type="ARBA" id="ARBA00004442"/>
    </source>
</evidence>
<comment type="caution">
    <text evidence="9">The sequence shown here is derived from an EMBL/GenBank/DDBJ whole genome shotgun (WGS) entry which is preliminary data.</text>
</comment>
<dbReference type="EMBL" id="JBHSQB010000004">
    <property type="protein sequence ID" value="MFC6095693.1"/>
    <property type="molecule type" value="Genomic_DNA"/>
</dbReference>
<comment type="subcellular location">
    <subcellularLocation>
        <location evidence="1">Cell outer membrane</location>
    </subcellularLocation>
</comment>
<feature type="domain" description="RagB/SusD" evidence="7">
    <location>
        <begin position="333"/>
        <end position="471"/>
    </location>
</feature>
<feature type="domain" description="SusD-like N-terminal" evidence="8">
    <location>
        <begin position="112"/>
        <end position="237"/>
    </location>
</feature>